<organism evidence="1 2">
    <name type="scientific">Janthinobacterium agaricidamnosum NBRC 102515 = DSM 9628</name>
    <dbReference type="NCBI Taxonomy" id="1349767"/>
    <lineage>
        <taxon>Bacteria</taxon>
        <taxon>Pseudomonadati</taxon>
        <taxon>Pseudomonadota</taxon>
        <taxon>Betaproteobacteria</taxon>
        <taxon>Burkholderiales</taxon>
        <taxon>Oxalobacteraceae</taxon>
        <taxon>Janthinobacterium</taxon>
    </lineage>
</organism>
<evidence type="ECO:0000313" key="2">
    <source>
        <dbReference type="Proteomes" id="UP000027604"/>
    </source>
</evidence>
<dbReference type="PATRIC" id="fig|1349767.4.peg.471"/>
<proteinExistence type="predicted"/>
<reference evidence="1 2" key="1">
    <citation type="journal article" date="2015" name="Genome Announc.">
        <title>Genome Sequence of Mushroom Soft-Rot Pathogen Janthinobacterium agaricidamnosum.</title>
        <authorList>
            <person name="Graupner K."/>
            <person name="Lackner G."/>
            <person name="Hertweck C."/>
        </authorList>
    </citation>
    <scope>NUCLEOTIDE SEQUENCE [LARGE SCALE GENOMIC DNA]</scope>
    <source>
        <strain evidence="2">NBRC 102515 / DSM 9628</strain>
    </source>
</reference>
<name>W0V9E4_9BURK</name>
<dbReference type="KEGG" id="jag:GJA_3885"/>
<sequence>MCLHEFLAVWVCSERLTEFLSTHYRAAPKQTEQQAEGEMPPFS</sequence>
<dbReference type="EMBL" id="HG322949">
    <property type="protein sequence ID" value="CDG84496.1"/>
    <property type="molecule type" value="Genomic_DNA"/>
</dbReference>
<dbReference type="Proteomes" id="UP000027604">
    <property type="component" value="Chromosome I"/>
</dbReference>
<dbReference type="HOGENOM" id="CLU_3234701_0_0_4"/>
<protein>
    <submittedName>
        <fullName evidence="1">Uncharacterized protein</fullName>
    </submittedName>
</protein>
<accession>W0V9E4</accession>
<keyword evidence="2" id="KW-1185">Reference proteome</keyword>
<dbReference type="AlphaFoldDB" id="W0V9E4"/>
<evidence type="ECO:0000313" key="1">
    <source>
        <dbReference type="EMBL" id="CDG84496.1"/>
    </source>
</evidence>
<gene>
    <name evidence="1" type="ORF">GJA_3885</name>
</gene>